<dbReference type="InterPro" id="IPR038765">
    <property type="entry name" value="Papain-like_cys_pep_sf"/>
</dbReference>
<keyword evidence="4" id="KW-0833">Ubl conjugation pathway</keyword>
<comment type="caution">
    <text evidence="12">The sequence shown here is derived from an EMBL/GenBank/DDBJ whole genome shotgun (WGS) entry which is preliminary data.</text>
</comment>
<evidence type="ECO:0000259" key="11">
    <source>
        <dbReference type="PROSITE" id="PS50235"/>
    </source>
</evidence>
<dbReference type="PANTHER" id="PTHR24006">
    <property type="entry name" value="UBIQUITIN CARBOXYL-TERMINAL HYDROLASE"/>
    <property type="match status" value="1"/>
</dbReference>
<dbReference type="GO" id="GO:0006508">
    <property type="term" value="P:proteolysis"/>
    <property type="evidence" value="ECO:0007669"/>
    <property type="project" value="UniProtKB-KW"/>
</dbReference>
<dbReference type="SUPFAM" id="SSF54001">
    <property type="entry name" value="Cysteine proteinases"/>
    <property type="match status" value="1"/>
</dbReference>
<dbReference type="CDD" id="cd02659">
    <property type="entry name" value="peptidase_C19C"/>
    <property type="match status" value="1"/>
</dbReference>
<dbReference type="Pfam" id="PF19718">
    <property type="entry name" value="USP47_C"/>
    <property type="match status" value="1"/>
</dbReference>
<dbReference type="PROSITE" id="PS00973">
    <property type="entry name" value="USP_2"/>
    <property type="match status" value="1"/>
</dbReference>
<dbReference type="GO" id="GO:0005634">
    <property type="term" value="C:nucleus"/>
    <property type="evidence" value="ECO:0007669"/>
    <property type="project" value="TreeGrafter"/>
</dbReference>
<evidence type="ECO:0000256" key="8">
    <source>
        <dbReference type="ARBA" id="ARBA00029910"/>
    </source>
</evidence>
<dbReference type="Pfam" id="PF25985">
    <property type="entry name" value="Ubiquitin_USP47_N"/>
    <property type="match status" value="1"/>
</dbReference>
<evidence type="ECO:0000256" key="2">
    <source>
        <dbReference type="ARBA" id="ARBA00012759"/>
    </source>
</evidence>
<evidence type="ECO:0000313" key="12">
    <source>
        <dbReference type="EMBL" id="CAH1800062.1"/>
    </source>
</evidence>
<dbReference type="GO" id="GO:0005829">
    <property type="term" value="C:cytosol"/>
    <property type="evidence" value="ECO:0007669"/>
    <property type="project" value="TreeGrafter"/>
</dbReference>
<feature type="region of interest" description="Disordered" evidence="10">
    <location>
        <begin position="906"/>
        <end position="942"/>
    </location>
</feature>
<evidence type="ECO:0000256" key="9">
    <source>
        <dbReference type="ARBA" id="ARBA00032453"/>
    </source>
</evidence>
<feature type="compositionally biased region" description="Polar residues" evidence="10">
    <location>
        <begin position="1038"/>
        <end position="1048"/>
    </location>
</feature>
<protein>
    <recommendedName>
        <fullName evidence="7">Ubiquitin carboxyl-terminal hydrolase 47</fullName>
        <ecNumber evidence="2">3.4.19.12</ecNumber>
    </recommendedName>
    <alternativeName>
        <fullName evidence="8">Ubiquitin thioesterase 47</fullName>
    </alternativeName>
    <alternativeName>
        <fullName evidence="9">Ubiquitin-specific-processing protease 47</fullName>
    </alternativeName>
</protein>
<dbReference type="Pfam" id="PF00443">
    <property type="entry name" value="UCH"/>
    <property type="match status" value="1"/>
</dbReference>
<organism evidence="12 13">
    <name type="scientific">Owenia fusiformis</name>
    <name type="common">Polychaete worm</name>
    <dbReference type="NCBI Taxonomy" id="6347"/>
    <lineage>
        <taxon>Eukaryota</taxon>
        <taxon>Metazoa</taxon>
        <taxon>Spiralia</taxon>
        <taxon>Lophotrochozoa</taxon>
        <taxon>Annelida</taxon>
        <taxon>Polychaeta</taxon>
        <taxon>Sedentaria</taxon>
        <taxon>Canalipalpata</taxon>
        <taxon>Sabellida</taxon>
        <taxon>Oweniida</taxon>
        <taxon>Oweniidae</taxon>
        <taxon>Owenia</taxon>
    </lineage>
</organism>
<evidence type="ECO:0000256" key="6">
    <source>
        <dbReference type="ARBA" id="ARBA00022807"/>
    </source>
</evidence>
<feature type="compositionally biased region" description="Polar residues" evidence="10">
    <location>
        <begin position="989"/>
        <end position="1002"/>
    </location>
</feature>
<proteinExistence type="predicted"/>
<evidence type="ECO:0000313" key="13">
    <source>
        <dbReference type="Proteomes" id="UP000749559"/>
    </source>
</evidence>
<feature type="domain" description="USP" evidence="11">
    <location>
        <begin position="200"/>
        <end position="614"/>
    </location>
</feature>
<keyword evidence="3" id="KW-0645">Protease</keyword>
<feature type="region of interest" description="Disordered" evidence="10">
    <location>
        <begin position="956"/>
        <end position="1012"/>
    </location>
</feature>
<keyword evidence="5" id="KW-0378">Hydrolase</keyword>
<dbReference type="Gene3D" id="3.90.70.10">
    <property type="entry name" value="Cysteine proteinases"/>
    <property type="match status" value="1"/>
</dbReference>
<keyword evidence="6" id="KW-0788">Thiol protease</keyword>
<gene>
    <name evidence="12" type="ORF">OFUS_LOCUS23998</name>
</gene>
<reference evidence="12" key="1">
    <citation type="submission" date="2022-03" db="EMBL/GenBank/DDBJ databases">
        <authorList>
            <person name="Martin C."/>
        </authorList>
    </citation>
    <scope>NUCLEOTIDE SEQUENCE</scope>
</reference>
<dbReference type="InterPro" id="IPR018200">
    <property type="entry name" value="USP_CS"/>
</dbReference>
<evidence type="ECO:0000256" key="1">
    <source>
        <dbReference type="ARBA" id="ARBA00000707"/>
    </source>
</evidence>
<dbReference type="EC" id="3.4.19.12" evidence="2"/>
<feature type="compositionally biased region" description="Acidic residues" evidence="10">
    <location>
        <begin position="124"/>
        <end position="133"/>
    </location>
</feature>
<feature type="non-terminal residue" evidence="12">
    <location>
        <position position="1403"/>
    </location>
</feature>
<evidence type="ECO:0000256" key="4">
    <source>
        <dbReference type="ARBA" id="ARBA00022786"/>
    </source>
</evidence>
<evidence type="ECO:0000256" key="5">
    <source>
        <dbReference type="ARBA" id="ARBA00022801"/>
    </source>
</evidence>
<dbReference type="InterPro" id="IPR028889">
    <property type="entry name" value="USP"/>
</dbReference>
<sequence length="1403" mass="158531">MVYGENNMIVPTEDVCVADEPMVLCIVRDMTDSRSSSKHTLNLSGSTTCRGLIEELGKLLRYYPDTFTVYYERPVDGDYEEVLINEEGEKPLSLVCAHCGNGKKNIFTVNDKDGKQPERLPEEIREEAEEDPVDNPGLGDSFIGQLDENKDSDTLGLGASASPTTHQEPTYGPSNYRSGSSYSSDYSYSSALMKSDTGYVGLVNQAMTCYLNSLLQTLYMTPEFRNAIYRWEFDGEEAEMVKSIPFQLQRLFLLLQTSKRKAVETTDITRSFGWDSSEAWQQHDVQELCRVMFDALEIKWKNTDQAHLINQLYQGKMKDYVKCLECSYESARTDTYLDIALAIRPFGSTVAYGSVEEALKAYTQPEILDGSNQYFCEKCNKKCDAHKGLKFVSFPYLLTMQLKRFDFDYNTLHRIKLNDKMTFPEILNLNQFIDNPEKPIPNGETGETSPVATEANLVAKETVNHIVNGPAGDGIESNGENVIDREPSDEGIDEGIDLENCASGASTASSDFSSVNSEAATNDRNLQASIAKGPYEYELFSIMIHSGSAAGGHYYAYIKSFTDGHWYSFNDQHVTKITYDDIRKTYGGIGGSRGYYSSAYASSTNCYMLMYRQIDKKRNADFMQPLDFPKHLVKQHQALQSEAEEETRRREMDRCMCKIKLFCYHPELQKQIETKLEIHKDRTLKEATEAAYKQLDLENIVQLDYCRLVKYDEYHDSLEKSYEGEEETPMGVLLGGVKQSYTFDLLMEIRREGQKFQPYKPGGVTVKVFKIDLDTETIHNPVSMRAYLTQTISDFKTMIAQHFGVSNTGDLRCVLERYVNDLRLLCVPHKTLKSEGFFRSNKVFVECSGSETDDKSLFPETHLFRLLDRYENTIRILVNIPTELKVKYHLKLIEENQSRLNAVLTYPSQSNQRTESHDIDEGIDDPNDLSSPSANYDTSLYRTRAKSNDIHRAISDTIHRENIRQSGPDGSCTDSISDITTSVSYDTPVSENQETLSVSETEAQVLDSGETSMQHNKHEILDTAGSNISSADVGASISNDAQAGTSGSIEGDVQGPQDAGPGVEQGAGDTLAGTSAIEVAEEAGADGPQEEEEEEKWYFSAELHIDPLTFYRSLTVFVDKRITLAALKAELQSYVGVSCEQFKVYRVYSNSQEFECTRLSENLTSYGDESKLNVKLGRALKKGEYRVKVYQLVTDEQEPGKFLLDTIFAKGMTVLESKKLILPEIQALCGPDCTAESIRLRRKTWKNPGTIYLNEQRYEDDIPIFANWEIFLEVLDGPDRIQVSSQLAVFARQWHPSSHTIDGFQEVVLDTTNTEELREKLSEISDIPVEDIEFAKGRGTFPCEVSVLEIQTDLDWNPDVSQLNVWPLYICDDGNLVYYRDKKEATAELDEEKKKEIQQKENA</sequence>
<feature type="region of interest" description="Disordered" evidence="10">
    <location>
        <begin position="1038"/>
        <end position="1069"/>
    </location>
</feature>
<evidence type="ECO:0000256" key="7">
    <source>
        <dbReference type="ARBA" id="ARBA00026136"/>
    </source>
</evidence>
<dbReference type="PANTHER" id="PTHR24006:SF702">
    <property type="entry name" value="UBIQUITIN CARBOXYL-TERMINAL HYDROLASE 47"/>
    <property type="match status" value="1"/>
</dbReference>
<dbReference type="OrthoDB" id="289038at2759"/>
<dbReference type="GO" id="GO:0004843">
    <property type="term" value="F:cysteine-type deubiquitinase activity"/>
    <property type="evidence" value="ECO:0007669"/>
    <property type="project" value="UniProtKB-EC"/>
</dbReference>
<evidence type="ECO:0000256" key="10">
    <source>
        <dbReference type="SAM" id="MobiDB-lite"/>
    </source>
</evidence>
<dbReference type="EMBL" id="CAIIXF020000011">
    <property type="protein sequence ID" value="CAH1800062.1"/>
    <property type="molecule type" value="Genomic_DNA"/>
</dbReference>
<dbReference type="InterPro" id="IPR050164">
    <property type="entry name" value="Peptidase_C19"/>
</dbReference>
<dbReference type="PROSITE" id="PS00972">
    <property type="entry name" value="USP_1"/>
    <property type="match status" value="1"/>
</dbReference>
<accession>A0A8S4Q888</accession>
<dbReference type="InterPro" id="IPR001394">
    <property type="entry name" value="Peptidase_C19_UCH"/>
</dbReference>
<dbReference type="GO" id="GO:0016579">
    <property type="term" value="P:protein deubiquitination"/>
    <property type="evidence" value="ECO:0007669"/>
    <property type="project" value="InterPro"/>
</dbReference>
<keyword evidence="13" id="KW-1185">Reference proteome</keyword>
<feature type="region of interest" description="Disordered" evidence="10">
    <location>
        <begin position="124"/>
        <end position="180"/>
    </location>
</feature>
<comment type="catalytic activity">
    <reaction evidence="1">
        <text>Thiol-dependent hydrolysis of ester, thioester, amide, peptide and isopeptide bonds formed by the C-terminal Gly of ubiquitin (a 76-residue protein attached to proteins as an intracellular targeting signal).</text>
        <dbReference type="EC" id="3.4.19.12"/>
    </reaction>
</comment>
<feature type="compositionally biased region" description="Polar residues" evidence="10">
    <location>
        <begin position="928"/>
        <end position="941"/>
    </location>
</feature>
<name>A0A8S4Q888_OWEFU</name>
<dbReference type="Proteomes" id="UP000749559">
    <property type="component" value="Unassembled WGS sequence"/>
</dbReference>
<evidence type="ECO:0000256" key="3">
    <source>
        <dbReference type="ARBA" id="ARBA00022670"/>
    </source>
</evidence>
<dbReference type="PROSITE" id="PS50235">
    <property type="entry name" value="USP_3"/>
    <property type="match status" value="1"/>
</dbReference>
<feature type="compositionally biased region" description="Low complexity" evidence="10">
    <location>
        <begin position="969"/>
        <end position="987"/>
    </location>
</feature>
<dbReference type="InterPro" id="IPR045578">
    <property type="entry name" value="USP47_C"/>
</dbReference>